<feature type="compositionally biased region" description="Polar residues" evidence="1">
    <location>
        <begin position="224"/>
        <end position="233"/>
    </location>
</feature>
<evidence type="ECO:0000313" key="4">
    <source>
        <dbReference type="Proteomes" id="UP000241890"/>
    </source>
</evidence>
<dbReference type="EMBL" id="BEYU01000015">
    <property type="protein sequence ID" value="GBG25751.1"/>
    <property type="molecule type" value="Genomic_DNA"/>
</dbReference>
<accession>A0A2R5GC67</accession>
<dbReference type="GO" id="GO:0071218">
    <property type="term" value="P:cellular response to misfolded protein"/>
    <property type="evidence" value="ECO:0007669"/>
    <property type="project" value="TreeGrafter"/>
</dbReference>
<dbReference type="GO" id="GO:0030544">
    <property type="term" value="F:Hsp70 protein binding"/>
    <property type="evidence" value="ECO:0007669"/>
    <property type="project" value="TreeGrafter"/>
</dbReference>
<dbReference type="InterPro" id="IPR036869">
    <property type="entry name" value="J_dom_sf"/>
</dbReference>
<comment type="caution">
    <text evidence="3">The sequence shown here is derived from an EMBL/GenBank/DDBJ whole genome shotgun (WGS) entry which is preliminary data.</text>
</comment>
<dbReference type="SUPFAM" id="SSF46565">
    <property type="entry name" value="Chaperone J-domain"/>
    <property type="match status" value="1"/>
</dbReference>
<dbReference type="GO" id="GO:0005789">
    <property type="term" value="C:endoplasmic reticulum membrane"/>
    <property type="evidence" value="ECO:0007669"/>
    <property type="project" value="TreeGrafter"/>
</dbReference>
<dbReference type="PROSITE" id="PS50076">
    <property type="entry name" value="DNAJ_2"/>
    <property type="match status" value="1"/>
</dbReference>
<sequence>MEAPPAAGPRPASQRSVDSEVAREAVVESILAADSLYEVLQVTRAEAQSNRVLRKAYLKRSMECHPDKTSHPRATEAFQRVAEAYDTLGDSLKRAQYDAREQTSSPYNFRQHGDTVVMEMSADQAFAMFAQAMNQYAEEHGIEHERQTTIFDHLASAFLYVDGWINPQHHNPTPAPGSQRQSDGSQRSAASGGPGVGSNPGPEEEAPPETRLQAWARSLATMGSIVSTASQIIRVQRERERQEEEESTRRQGDGPSRA</sequence>
<protein>
    <submittedName>
        <fullName evidence="3">DnaJ protein-like</fullName>
    </submittedName>
</protein>
<evidence type="ECO:0000256" key="1">
    <source>
        <dbReference type="SAM" id="MobiDB-lite"/>
    </source>
</evidence>
<keyword evidence="4" id="KW-1185">Reference proteome</keyword>
<feature type="region of interest" description="Disordered" evidence="1">
    <location>
        <begin position="1"/>
        <end position="20"/>
    </location>
</feature>
<dbReference type="Proteomes" id="UP000241890">
    <property type="component" value="Unassembled WGS sequence"/>
</dbReference>
<dbReference type="PROSITE" id="PS00636">
    <property type="entry name" value="DNAJ_1"/>
    <property type="match status" value="1"/>
</dbReference>
<dbReference type="PANTHER" id="PTHR43908:SF6">
    <property type="entry name" value="J DOMAIN-CONTAINING PROTEIN DDB_G0295729"/>
    <property type="match status" value="1"/>
</dbReference>
<evidence type="ECO:0000259" key="2">
    <source>
        <dbReference type="PROSITE" id="PS50076"/>
    </source>
</evidence>
<feature type="compositionally biased region" description="Low complexity" evidence="1">
    <location>
        <begin position="177"/>
        <end position="191"/>
    </location>
</feature>
<feature type="domain" description="J" evidence="2">
    <location>
        <begin position="35"/>
        <end position="101"/>
    </location>
</feature>
<dbReference type="InterPro" id="IPR051100">
    <property type="entry name" value="DnaJ_subfamily_B/C"/>
</dbReference>
<gene>
    <name evidence="3" type="ORF">FCC1311_019702</name>
</gene>
<feature type="region of interest" description="Disordered" evidence="1">
    <location>
        <begin position="169"/>
        <end position="258"/>
    </location>
</feature>
<name>A0A2R5GC67_9STRA</name>
<dbReference type="Pfam" id="PF00226">
    <property type="entry name" value="DnaJ"/>
    <property type="match status" value="1"/>
</dbReference>
<dbReference type="Gene3D" id="1.10.287.110">
    <property type="entry name" value="DnaJ domain"/>
    <property type="match status" value="1"/>
</dbReference>
<evidence type="ECO:0000313" key="3">
    <source>
        <dbReference type="EMBL" id="GBG25751.1"/>
    </source>
</evidence>
<dbReference type="AlphaFoldDB" id="A0A2R5GC67"/>
<feature type="compositionally biased region" description="Basic and acidic residues" evidence="1">
    <location>
        <begin position="235"/>
        <end position="252"/>
    </location>
</feature>
<proteinExistence type="predicted"/>
<dbReference type="CDD" id="cd06257">
    <property type="entry name" value="DnaJ"/>
    <property type="match status" value="1"/>
</dbReference>
<dbReference type="InterPro" id="IPR018253">
    <property type="entry name" value="DnaJ_domain_CS"/>
</dbReference>
<organism evidence="3 4">
    <name type="scientific">Hondaea fermentalgiana</name>
    <dbReference type="NCBI Taxonomy" id="2315210"/>
    <lineage>
        <taxon>Eukaryota</taxon>
        <taxon>Sar</taxon>
        <taxon>Stramenopiles</taxon>
        <taxon>Bigyra</taxon>
        <taxon>Labyrinthulomycetes</taxon>
        <taxon>Thraustochytrida</taxon>
        <taxon>Thraustochytriidae</taxon>
        <taxon>Hondaea</taxon>
    </lineage>
</organism>
<reference evidence="3 4" key="1">
    <citation type="submission" date="2017-12" db="EMBL/GenBank/DDBJ databases">
        <title>Sequencing, de novo assembly and annotation of complete genome of a new Thraustochytrid species, strain FCC1311.</title>
        <authorList>
            <person name="Sedici K."/>
            <person name="Godart F."/>
            <person name="Aiese Cigliano R."/>
            <person name="Sanseverino W."/>
            <person name="Barakat M."/>
            <person name="Ortet P."/>
            <person name="Marechal E."/>
            <person name="Cagnac O."/>
            <person name="Amato A."/>
        </authorList>
    </citation>
    <scope>NUCLEOTIDE SEQUENCE [LARGE SCALE GENOMIC DNA]</scope>
</reference>
<dbReference type="SMART" id="SM00271">
    <property type="entry name" value="DnaJ"/>
    <property type="match status" value="1"/>
</dbReference>
<dbReference type="InterPro" id="IPR001623">
    <property type="entry name" value="DnaJ_domain"/>
</dbReference>
<dbReference type="PANTHER" id="PTHR43908">
    <property type="entry name" value="AT29763P-RELATED"/>
    <property type="match status" value="1"/>
</dbReference>
<dbReference type="OrthoDB" id="39231at2759"/>
<dbReference type="InParanoid" id="A0A2R5GC67"/>